<evidence type="ECO:0000313" key="2">
    <source>
        <dbReference type="EMBL" id="PDT45373.1"/>
    </source>
</evidence>
<proteinExistence type="predicted"/>
<evidence type="ECO:0000313" key="3">
    <source>
        <dbReference type="Proteomes" id="UP000220353"/>
    </source>
</evidence>
<sequence length="68" mass="7714">MTQEVSVNCDDLAEKRRAIDAMKDAFASAIEARQAEIRARDLPGQRTGWIGMLVRKPRETRPSRRESA</sequence>
<organism evidence="2 3">
    <name type="scientific">Rhizobium fredii</name>
    <name type="common">Sinorhizobium fredii</name>
    <dbReference type="NCBI Taxonomy" id="380"/>
    <lineage>
        <taxon>Bacteria</taxon>
        <taxon>Pseudomonadati</taxon>
        <taxon>Pseudomonadota</taxon>
        <taxon>Alphaproteobacteria</taxon>
        <taxon>Hyphomicrobiales</taxon>
        <taxon>Rhizobiaceae</taxon>
        <taxon>Sinorhizobium/Ensifer group</taxon>
        <taxon>Sinorhizobium</taxon>
    </lineage>
</organism>
<dbReference type="AlphaFoldDB" id="A0A2A6LRU1"/>
<dbReference type="GeneID" id="48973015"/>
<evidence type="ECO:0000313" key="4">
    <source>
        <dbReference type="Proteomes" id="UP000466694"/>
    </source>
</evidence>
<reference evidence="2 3" key="2">
    <citation type="submission" date="2017-09" db="EMBL/GenBank/DDBJ databases">
        <title>Comparative genomics of rhizobia isolated from Phaseolus vulgaris in China.</title>
        <authorList>
            <person name="Tong W."/>
        </authorList>
    </citation>
    <scope>NUCLEOTIDE SEQUENCE [LARGE SCALE GENOMIC DNA]</scope>
    <source>
        <strain evidence="2 3">PCH1</strain>
    </source>
</reference>
<evidence type="ECO:0000313" key="1">
    <source>
        <dbReference type="EMBL" id="MQX12267.1"/>
    </source>
</evidence>
<reference evidence="1" key="3">
    <citation type="submission" date="2019-10" db="EMBL/GenBank/DDBJ databases">
        <authorList>
            <person name="Sugawara M."/>
            <person name="Epstein B."/>
            <person name="Badgley B."/>
            <person name="Unno T."/>
            <person name="Xu L."/>
            <person name="Reese J."/>
            <person name="Gyaneshwar P."/>
            <person name="Denny R."/>
            <person name="Mudege J."/>
            <person name="Bharti A."/>
            <person name="Farmer A."/>
            <person name="May G."/>
            <person name="Woodward J."/>
            <person name="Medigue C."/>
            <person name="Vallenet D."/>
            <person name="Lajus A."/>
            <person name="Rouy Z."/>
            <person name="Martinez-Vaz B."/>
            <person name="Tiffin P."/>
            <person name="Young N."/>
            <person name="Sadowsky M."/>
        </authorList>
    </citation>
    <scope>NUCLEOTIDE SEQUENCE</scope>
    <source>
        <strain evidence="1">USDA205</strain>
    </source>
</reference>
<dbReference type="EMBL" id="NWTC01000022">
    <property type="protein sequence ID" value="PDT45373.1"/>
    <property type="molecule type" value="Genomic_DNA"/>
</dbReference>
<gene>
    <name evidence="2" type="ORF">CO661_24235</name>
    <name evidence="1" type="ORF">GHK48_29585</name>
</gene>
<reference evidence="1 4" key="1">
    <citation type="journal article" date="2013" name="Genome Biol.">
        <title>Comparative genomics of the core and accessory genomes of 48 Sinorhizobium strains comprising five genospecies.</title>
        <authorList>
            <person name="Sugawara M."/>
            <person name="Epstein B."/>
            <person name="Badgley B.D."/>
            <person name="Unno T."/>
            <person name="Xu L."/>
            <person name="Reese J."/>
            <person name="Gyaneshwar P."/>
            <person name="Denny R."/>
            <person name="Mudge J."/>
            <person name="Bharti A.K."/>
            <person name="Farmer A.D."/>
            <person name="May G.D."/>
            <person name="Woodward J.E."/>
            <person name="Medigue C."/>
            <person name="Vallenet D."/>
            <person name="Lajus A."/>
            <person name="Rouy Z."/>
            <person name="Martinez-Vaz B."/>
            <person name="Tiffin P."/>
            <person name="Young N.D."/>
            <person name="Sadowsky M.J."/>
        </authorList>
    </citation>
    <scope>NUCLEOTIDE SEQUENCE [LARGE SCALE GENOMIC DNA]</scope>
    <source>
        <strain evidence="1 4">USDA205</strain>
    </source>
</reference>
<name>A0A2A6LRU1_RHIFR</name>
<dbReference type="RefSeq" id="WP_014328350.1">
    <property type="nucleotide sequence ID" value="NZ_BJNI01000009.1"/>
</dbReference>
<comment type="caution">
    <text evidence="2">The sequence shown here is derived from an EMBL/GenBank/DDBJ whole genome shotgun (WGS) entry which is preliminary data.</text>
</comment>
<dbReference type="EMBL" id="WISZ01000220">
    <property type="protein sequence ID" value="MQX12267.1"/>
    <property type="molecule type" value="Genomic_DNA"/>
</dbReference>
<accession>A0A2A6LRU1</accession>
<dbReference type="Proteomes" id="UP000220353">
    <property type="component" value="Unassembled WGS sequence"/>
</dbReference>
<protein>
    <submittedName>
        <fullName evidence="2">Uncharacterized protein</fullName>
    </submittedName>
</protein>
<dbReference type="Proteomes" id="UP000466694">
    <property type="component" value="Unassembled WGS sequence"/>
</dbReference>